<keyword evidence="1" id="KW-0472">Membrane</keyword>
<gene>
    <name evidence="2" type="ORF">MTR67_016556</name>
</gene>
<proteinExistence type="predicted"/>
<organism evidence="2 3">
    <name type="scientific">Solanum verrucosum</name>
    <dbReference type="NCBI Taxonomy" id="315347"/>
    <lineage>
        <taxon>Eukaryota</taxon>
        <taxon>Viridiplantae</taxon>
        <taxon>Streptophyta</taxon>
        <taxon>Embryophyta</taxon>
        <taxon>Tracheophyta</taxon>
        <taxon>Spermatophyta</taxon>
        <taxon>Magnoliopsida</taxon>
        <taxon>eudicotyledons</taxon>
        <taxon>Gunneridae</taxon>
        <taxon>Pentapetalae</taxon>
        <taxon>asterids</taxon>
        <taxon>lamiids</taxon>
        <taxon>Solanales</taxon>
        <taxon>Solanaceae</taxon>
        <taxon>Solanoideae</taxon>
        <taxon>Solaneae</taxon>
        <taxon>Solanum</taxon>
    </lineage>
</organism>
<dbReference type="PANTHER" id="PTHR31170:SF25">
    <property type="entry name" value="BNAA09G04570D PROTEIN"/>
    <property type="match status" value="1"/>
</dbReference>
<keyword evidence="1" id="KW-1133">Transmembrane helix</keyword>
<keyword evidence="1" id="KW-0812">Transmembrane</keyword>
<dbReference type="InterPro" id="IPR004158">
    <property type="entry name" value="DUF247_pln"/>
</dbReference>
<reference evidence="2" key="1">
    <citation type="submission" date="2023-08" db="EMBL/GenBank/DDBJ databases">
        <title>A de novo genome assembly of Solanum verrucosum Schlechtendal, a Mexican diploid species geographically isolated from the other diploid A-genome species in potato relatives.</title>
        <authorList>
            <person name="Hosaka K."/>
        </authorList>
    </citation>
    <scope>NUCLEOTIDE SEQUENCE</scope>
    <source>
        <tissue evidence="2">Young leaves</tissue>
    </source>
</reference>
<protein>
    <submittedName>
        <fullName evidence="2">Uncharacterized protein</fullName>
    </submittedName>
</protein>
<sequence>MTRSIEITSIDDNLTPLLRQTEKDEIEERRKVDCIIEFKETNGQDTSGSQTKKCVNQIFDKIFKDLNNSSIKSCTIFKVNVGLRESNSAAYTPKMVSIGPYHKNEPQLVSMEKYKLLYLQRFLQRNKSLDVESCISELEKLKEDAIKCYDDIEDVDTDEFCKMLLLDGCFVVEFIRDRCQLWEGEEEIFNSNIGCIQNQILRDLMLLENQLPFFILNKLHHMTREDDELSLAVQAILPSTFFVELQEMTFELFIEAEYNVGNIKHLLHAVHMFACHGNPVKESNKNIKWHKSMPNATELSEAGVSFAKVRNHFNSNKDNNTDMKSLFDIKFENGLMTIPCFQVEDETETLLRNLIAFEQQSYDMQPKYFSDFAVFMDYLIDSDKDVNLLRRKGIIENCMGEDKDVSTLFNKIANGVTIYPTFYYNEECIKAYQHCDKTLNRVMANLMRNYFSSPWVGASTVAAIILLILTTIQTILAFTGSVK</sequence>
<dbReference type="Proteomes" id="UP001234989">
    <property type="component" value="Chromosome 4"/>
</dbReference>
<dbReference type="Pfam" id="PF03140">
    <property type="entry name" value="DUF247"/>
    <property type="match status" value="1"/>
</dbReference>
<keyword evidence="3" id="KW-1185">Reference proteome</keyword>
<evidence type="ECO:0000313" key="2">
    <source>
        <dbReference type="EMBL" id="WMV23171.1"/>
    </source>
</evidence>
<dbReference type="AlphaFoldDB" id="A0AAF0QM66"/>
<accession>A0AAF0QM66</accession>
<feature type="transmembrane region" description="Helical" evidence="1">
    <location>
        <begin position="455"/>
        <end position="478"/>
    </location>
</feature>
<evidence type="ECO:0000256" key="1">
    <source>
        <dbReference type="SAM" id="Phobius"/>
    </source>
</evidence>
<dbReference type="EMBL" id="CP133615">
    <property type="protein sequence ID" value="WMV23171.1"/>
    <property type="molecule type" value="Genomic_DNA"/>
</dbReference>
<evidence type="ECO:0000313" key="3">
    <source>
        <dbReference type="Proteomes" id="UP001234989"/>
    </source>
</evidence>
<name>A0AAF0QM66_SOLVR</name>
<dbReference type="PANTHER" id="PTHR31170">
    <property type="entry name" value="BNAC04G53230D PROTEIN"/>
    <property type="match status" value="1"/>
</dbReference>